<evidence type="ECO:0000259" key="3">
    <source>
        <dbReference type="Pfam" id="PF01648"/>
    </source>
</evidence>
<dbReference type="GO" id="GO:0005829">
    <property type="term" value="C:cytosol"/>
    <property type="evidence" value="ECO:0007669"/>
    <property type="project" value="TreeGrafter"/>
</dbReference>
<dbReference type="GO" id="GO:0008897">
    <property type="term" value="F:holo-[acyl-carrier-protein] synthase activity"/>
    <property type="evidence" value="ECO:0007669"/>
    <property type="project" value="InterPro"/>
</dbReference>
<name>A0A3B6W4P0_BRAPL</name>
<protein>
    <submittedName>
        <fullName evidence="4">Putative phosphopantetheinyl transferase</fullName>
    </submittedName>
</protein>
<feature type="domain" description="4'-phosphopantetheinyl transferase" evidence="3">
    <location>
        <begin position="71"/>
        <end position="147"/>
    </location>
</feature>
<proteinExistence type="inferred from homology"/>
<comment type="similarity">
    <text evidence="1">Belongs to the P-Pant transferase superfamily. Gsp/Sfp/HetI/AcpT family.</text>
</comment>
<dbReference type="PANTHER" id="PTHR12215">
    <property type="entry name" value="PHOSPHOPANTETHEINE TRANSFERASE"/>
    <property type="match status" value="1"/>
</dbReference>
<dbReference type="GO" id="GO:0000287">
    <property type="term" value="F:magnesium ion binding"/>
    <property type="evidence" value="ECO:0007669"/>
    <property type="project" value="InterPro"/>
</dbReference>
<gene>
    <name evidence="4" type="ORF">BPP43_11255</name>
</gene>
<dbReference type="GO" id="GO:0019878">
    <property type="term" value="P:lysine biosynthetic process via aminoadipic acid"/>
    <property type="evidence" value="ECO:0007669"/>
    <property type="project" value="TreeGrafter"/>
</dbReference>
<accession>A0A3B6W4P0</accession>
<dbReference type="Pfam" id="PF01648">
    <property type="entry name" value="ACPS"/>
    <property type="match status" value="1"/>
</dbReference>
<evidence type="ECO:0000313" key="4">
    <source>
        <dbReference type="EMBL" id="AGA67407.1"/>
    </source>
</evidence>
<dbReference type="KEGG" id="bpip:BPP43_11255"/>
<sequence length="198" mass="23269">MIYLKYVFNNEYNGNIESLSKEMANKHYNKDSLIIKRNNNGKPYFENEDNIFFNGSHSKDLICVGMSDSLIGLDAEFIKERKFFDIAGEYFSFKERKFLKSSKKLEIDFFTLWTLKEAYIKKFGKVIFDIKDSIEIDLDERVIYNADNLFFATFILDDSYIISLCSDMKNKDVIITTDDFNLNMLFSYPVLPQIDISI</sequence>
<dbReference type="Gene3D" id="3.90.470.20">
    <property type="entry name" value="4'-phosphopantetheinyl transferase domain"/>
    <property type="match status" value="1"/>
</dbReference>
<dbReference type="EMBL" id="CP002873">
    <property type="protein sequence ID" value="AGA67407.1"/>
    <property type="molecule type" value="Genomic_DNA"/>
</dbReference>
<evidence type="ECO:0000256" key="2">
    <source>
        <dbReference type="ARBA" id="ARBA00022679"/>
    </source>
</evidence>
<organism evidence="4 5">
    <name type="scientific">Brachyspira pilosicoli P43/6/78</name>
    <dbReference type="NCBI Taxonomy" id="1042417"/>
    <lineage>
        <taxon>Bacteria</taxon>
        <taxon>Pseudomonadati</taxon>
        <taxon>Spirochaetota</taxon>
        <taxon>Spirochaetia</taxon>
        <taxon>Brachyspirales</taxon>
        <taxon>Brachyspiraceae</taxon>
        <taxon>Brachyspira</taxon>
    </lineage>
</organism>
<dbReference type="InterPro" id="IPR008278">
    <property type="entry name" value="4-PPantetheinyl_Trfase_dom"/>
</dbReference>
<dbReference type="AlphaFoldDB" id="A0A3B6W4P0"/>
<evidence type="ECO:0000256" key="1">
    <source>
        <dbReference type="ARBA" id="ARBA00010990"/>
    </source>
</evidence>
<dbReference type="SUPFAM" id="SSF56214">
    <property type="entry name" value="4'-phosphopantetheinyl transferase"/>
    <property type="match status" value="2"/>
</dbReference>
<keyword evidence="5" id="KW-1185">Reference proteome</keyword>
<dbReference type="PANTHER" id="PTHR12215:SF10">
    <property type="entry name" value="L-AMINOADIPATE-SEMIALDEHYDE DEHYDROGENASE-PHOSPHOPANTETHEINYL TRANSFERASE"/>
    <property type="match status" value="1"/>
</dbReference>
<dbReference type="InterPro" id="IPR050559">
    <property type="entry name" value="P-Pant_transferase_sf"/>
</dbReference>
<keyword evidence="2 4" id="KW-0808">Transferase</keyword>
<dbReference type="RefSeq" id="WP_014936586.1">
    <property type="nucleotide sequence ID" value="NC_019908.1"/>
</dbReference>
<reference evidence="4 5" key="1">
    <citation type="journal article" date="2013" name="Genome Announc.">
        <title>Complete Genome Sequence of the Porcine Strain Brachyspira pilosicoli P43/6/78(T.).</title>
        <authorList>
            <person name="Lin C."/>
            <person name="den Bakker H.C."/>
            <person name="Suzuki H."/>
            <person name="Lefebure T."/>
            <person name="Ponnala L."/>
            <person name="Sun Q."/>
            <person name="Stanhope M.J."/>
            <person name="Wiedmann M."/>
            <person name="Duhamel G.E."/>
        </authorList>
    </citation>
    <scope>NUCLEOTIDE SEQUENCE [LARGE SCALE GENOMIC DNA]</scope>
    <source>
        <strain evidence="4 5">P43/6/78</strain>
    </source>
</reference>
<dbReference type="Proteomes" id="UP000010793">
    <property type="component" value="Chromosome"/>
</dbReference>
<evidence type="ECO:0000313" key="5">
    <source>
        <dbReference type="Proteomes" id="UP000010793"/>
    </source>
</evidence>
<dbReference type="InterPro" id="IPR037143">
    <property type="entry name" value="4-PPantetheinyl_Trfase_dom_sf"/>
</dbReference>